<sequence>MNGLIIGLACAGAFFILLSFFVPDKQRRFEKELEELSMKMLQEHYQFTKKLKVLEEELLMGDAPSMAAKKPVMVNEIIQSQVIALYQQGTPLLQIANQSSLSIDQVKNILAMKKQTEN</sequence>
<keyword evidence="1" id="KW-1133">Transmembrane helix</keyword>
<evidence type="ECO:0000313" key="3">
    <source>
        <dbReference type="Proteomes" id="UP000095658"/>
    </source>
</evidence>
<dbReference type="OrthoDB" id="2454584at2"/>
<keyword evidence="1" id="KW-0472">Membrane</keyword>
<evidence type="ECO:0008006" key="4">
    <source>
        <dbReference type="Google" id="ProtNLM"/>
    </source>
</evidence>
<dbReference type="RefSeq" id="WP_069938964.1">
    <property type="nucleotide sequence ID" value="NZ_MAMP01000022.1"/>
</dbReference>
<keyword evidence="1" id="KW-0812">Transmembrane</keyword>
<evidence type="ECO:0000313" key="2">
    <source>
        <dbReference type="EMBL" id="OES44364.1"/>
    </source>
</evidence>
<dbReference type="STRING" id="1714016.BA724_08755"/>
<name>A0A1E7DMS8_9BACI</name>
<accession>A0A1E7DMS8</accession>
<reference evidence="2 3" key="1">
    <citation type="submission" date="2016-06" db="EMBL/GenBank/DDBJ databases">
        <title>Domibacillus iocasae genome sequencing.</title>
        <authorList>
            <person name="Verma A."/>
            <person name="Pal Y."/>
            <person name="Ojha A.K."/>
            <person name="Krishnamurthi S."/>
        </authorList>
    </citation>
    <scope>NUCLEOTIDE SEQUENCE [LARGE SCALE GENOMIC DNA]</scope>
    <source>
        <strain evidence="2 3">DSM 29979</strain>
    </source>
</reference>
<proteinExistence type="predicted"/>
<gene>
    <name evidence="2" type="ORF">BA724_08755</name>
</gene>
<dbReference type="Proteomes" id="UP000095658">
    <property type="component" value="Unassembled WGS sequence"/>
</dbReference>
<dbReference type="EMBL" id="MAMP01000022">
    <property type="protein sequence ID" value="OES44364.1"/>
    <property type="molecule type" value="Genomic_DNA"/>
</dbReference>
<keyword evidence="3" id="KW-1185">Reference proteome</keyword>
<comment type="caution">
    <text evidence="2">The sequence shown here is derived from an EMBL/GenBank/DDBJ whole genome shotgun (WGS) entry which is preliminary data.</text>
</comment>
<evidence type="ECO:0000256" key="1">
    <source>
        <dbReference type="SAM" id="Phobius"/>
    </source>
</evidence>
<protein>
    <recommendedName>
        <fullName evidence="4">Resolvase HTH domain-containing protein</fullName>
    </recommendedName>
</protein>
<organism evidence="2 3">
    <name type="scientific">Domibacillus iocasae</name>
    <dbReference type="NCBI Taxonomy" id="1714016"/>
    <lineage>
        <taxon>Bacteria</taxon>
        <taxon>Bacillati</taxon>
        <taxon>Bacillota</taxon>
        <taxon>Bacilli</taxon>
        <taxon>Bacillales</taxon>
        <taxon>Bacillaceae</taxon>
        <taxon>Domibacillus</taxon>
    </lineage>
</organism>
<feature type="transmembrane region" description="Helical" evidence="1">
    <location>
        <begin position="6"/>
        <end position="23"/>
    </location>
</feature>
<dbReference type="AlphaFoldDB" id="A0A1E7DMS8"/>